<sequence>MASTSMRLVTFDRYGPPEVLSVTTGPVPRPRPGEVLVRVRAVSVNGGELAVRAGRLRPFSGRQFPKRVGVDLVGEVVEPGTSRFAAGDLVWGLIGRRMGSAADYVAVRADRIDHLPAGLDVVEAAALPVGTTAITALRDLAALAPGERLLVRGATGGVGYVAVQLGKAMGAHVTGLASAANLDLVKELGADEAIDYRAPGQLGLFDVVLDTVGTGLPAFHRLLTPRGRMVTIAFDLDRPIRSVGYIAANAIRRTRWVRGFSGNPTAALFAELGRWVTAGAIQPRVDRVFPMAEAAAAHRALEQGGVRGKIVIEMS</sequence>
<dbReference type="GO" id="GO:0016491">
    <property type="term" value="F:oxidoreductase activity"/>
    <property type="evidence" value="ECO:0007669"/>
    <property type="project" value="InterPro"/>
</dbReference>
<dbReference type="PANTHER" id="PTHR44013:SF1">
    <property type="entry name" value="ZINC-TYPE ALCOHOL DEHYDROGENASE-LIKE PROTEIN C16A3.02C"/>
    <property type="match status" value="1"/>
</dbReference>
<dbReference type="RefSeq" id="WP_084430495.1">
    <property type="nucleotide sequence ID" value="NZ_FWXV01000006.1"/>
</dbReference>
<evidence type="ECO:0000313" key="2">
    <source>
        <dbReference type="EMBL" id="SMD20342.1"/>
    </source>
</evidence>
<dbReference type="InterPro" id="IPR036291">
    <property type="entry name" value="NAD(P)-bd_dom_sf"/>
</dbReference>
<dbReference type="Gene3D" id="3.90.180.10">
    <property type="entry name" value="Medium-chain alcohol dehydrogenases, catalytic domain"/>
    <property type="match status" value="1"/>
</dbReference>
<organism evidence="2 3">
    <name type="scientific">Kibdelosporangium aridum</name>
    <dbReference type="NCBI Taxonomy" id="2030"/>
    <lineage>
        <taxon>Bacteria</taxon>
        <taxon>Bacillati</taxon>
        <taxon>Actinomycetota</taxon>
        <taxon>Actinomycetes</taxon>
        <taxon>Pseudonocardiales</taxon>
        <taxon>Pseudonocardiaceae</taxon>
        <taxon>Kibdelosporangium</taxon>
    </lineage>
</organism>
<dbReference type="CDD" id="cd08267">
    <property type="entry name" value="MDR1"/>
    <property type="match status" value="1"/>
</dbReference>
<protein>
    <submittedName>
        <fullName evidence="2">NADPH:quinone reductase</fullName>
    </submittedName>
</protein>
<dbReference type="Proteomes" id="UP000192674">
    <property type="component" value="Unassembled WGS sequence"/>
</dbReference>
<dbReference type="InterPro" id="IPR011032">
    <property type="entry name" value="GroES-like_sf"/>
</dbReference>
<dbReference type="Pfam" id="PF08240">
    <property type="entry name" value="ADH_N"/>
    <property type="match status" value="1"/>
</dbReference>
<dbReference type="InterPro" id="IPR052733">
    <property type="entry name" value="Chloroplast_QOR"/>
</dbReference>
<reference evidence="2 3" key="1">
    <citation type="submission" date="2017-04" db="EMBL/GenBank/DDBJ databases">
        <authorList>
            <person name="Afonso C.L."/>
            <person name="Miller P.J."/>
            <person name="Scott M.A."/>
            <person name="Spackman E."/>
            <person name="Goraichik I."/>
            <person name="Dimitrov K.M."/>
            <person name="Suarez D.L."/>
            <person name="Swayne D.E."/>
        </authorList>
    </citation>
    <scope>NUCLEOTIDE SEQUENCE [LARGE SCALE GENOMIC DNA]</scope>
    <source>
        <strain evidence="2 3">DSM 43828</strain>
    </source>
</reference>
<evidence type="ECO:0000259" key="1">
    <source>
        <dbReference type="SMART" id="SM00829"/>
    </source>
</evidence>
<dbReference type="OrthoDB" id="3727682at2"/>
<gene>
    <name evidence="2" type="ORF">SAMN05661093_06378</name>
</gene>
<dbReference type="AlphaFoldDB" id="A0A1W2FF99"/>
<keyword evidence="3" id="KW-1185">Reference proteome</keyword>
<dbReference type="SUPFAM" id="SSF51735">
    <property type="entry name" value="NAD(P)-binding Rossmann-fold domains"/>
    <property type="match status" value="1"/>
</dbReference>
<dbReference type="InterPro" id="IPR020843">
    <property type="entry name" value="ER"/>
</dbReference>
<feature type="domain" description="Enoyl reductase (ER)" evidence="1">
    <location>
        <begin position="15"/>
        <end position="312"/>
    </location>
</feature>
<accession>A0A1W2FF99</accession>
<dbReference type="PANTHER" id="PTHR44013">
    <property type="entry name" value="ZINC-TYPE ALCOHOL DEHYDROGENASE-LIKE PROTEIN C16A3.02C"/>
    <property type="match status" value="1"/>
</dbReference>
<proteinExistence type="predicted"/>
<name>A0A1W2FF99_KIBAR</name>
<dbReference type="SMART" id="SM00829">
    <property type="entry name" value="PKS_ER"/>
    <property type="match status" value="1"/>
</dbReference>
<dbReference type="Gene3D" id="3.40.50.720">
    <property type="entry name" value="NAD(P)-binding Rossmann-like Domain"/>
    <property type="match status" value="1"/>
</dbReference>
<dbReference type="Pfam" id="PF13602">
    <property type="entry name" value="ADH_zinc_N_2"/>
    <property type="match status" value="1"/>
</dbReference>
<dbReference type="InterPro" id="IPR013154">
    <property type="entry name" value="ADH-like_N"/>
</dbReference>
<evidence type="ECO:0000313" key="3">
    <source>
        <dbReference type="Proteomes" id="UP000192674"/>
    </source>
</evidence>
<dbReference type="SUPFAM" id="SSF50129">
    <property type="entry name" value="GroES-like"/>
    <property type="match status" value="1"/>
</dbReference>
<dbReference type="EMBL" id="FWXV01000006">
    <property type="protein sequence ID" value="SMD20342.1"/>
    <property type="molecule type" value="Genomic_DNA"/>
</dbReference>